<sequence length="275" mass="31344">MMKKYICTTCGVQYSKSKSEPEHCPICEEERQYVNPDGQSWSTHDELMESGNYKNIIIKEEQGLYSITTTPKVGIGQTAYLVISEGFNVLWDCITYLDDETIAFIRSLGGIHAIALSHPHYYSRQADWAETFDAPIYIHRGDHEWIMEPSEHIRLWEGEKRELNEGLTLHRLGGHFKGGAVLHWANGDCGKGVLLTGDIIQVVADTGWVSFMYSYPNLIPLPASKVEEMAKKVFELPFNRLYNAFHKVIKENAHRAVQRSATRYIKALNGELFDT</sequence>
<dbReference type="SUPFAM" id="SSF56281">
    <property type="entry name" value="Metallo-hydrolase/oxidoreductase"/>
    <property type="match status" value="1"/>
</dbReference>
<accession>A0ABU9K882</accession>
<dbReference type="Proteomes" id="UP001389717">
    <property type="component" value="Unassembled WGS sequence"/>
</dbReference>
<dbReference type="SUPFAM" id="SSF57802">
    <property type="entry name" value="Rubredoxin-like"/>
    <property type="match status" value="1"/>
</dbReference>
<evidence type="ECO:0000313" key="2">
    <source>
        <dbReference type="EMBL" id="MEL3971692.1"/>
    </source>
</evidence>
<dbReference type="CDD" id="cd00350">
    <property type="entry name" value="rubredoxin_like"/>
    <property type="match status" value="1"/>
</dbReference>
<name>A0ABU9K882_9BACI</name>
<proteinExistence type="predicted"/>
<dbReference type="SMART" id="SM00849">
    <property type="entry name" value="Lactamase_B"/>
    <property type="match status" value="1"/>
</dbReference>
<evidence type="ECO:0000259" key="1">
    <source>
        <dbReference type="SMART" id="SM00849"/>
    </source>
</evidence>
<dbReference type="Gene3D" id="3.60.15.10">
    <property type="entry name" value="Ribonuclease Z/Hydroxyacylglutathione hydrolase-like"/>
    <property type="match status" value="1"/>
</dbReference>
<dbReference type="PANTHER" id="PTHR36839:SF1">
    <property type="entry name" value="METALLO-BETA-LACTAMASE FAMILY PROTEIN (AFU_ORTHOLOGUE AFUA_5G12770)"/>
    <property type="match status" value="1"/>
</dbReference>
<dbReference type="RefSeq" id="WP_341981236.1">
    <property type="nucleotide sequence ID" value="NZ_JBBYAF010000007.1"/>
</dbReference>
<feature type="domain" description="Metallo-beta-lactamase" evidence="1">
    <location>
        <begin position="76"/>
        <end position="246"/>
    </location>
</feature>
<dbReference type="InterPro" id="IPR001279">
    <property type="entry name" value="Metallo-B-lactamas"/>
</dbReference>
<organism evidence="2 3">
    <name type="scientific">Rossellomorea oryzaecorticis</name>
    <dbReference type="NCBI Taxonomy" id="1396505"/>
    <lineage>
        <taxon>Bacteria</taxon>
        <taxon>Bacillati</taxon>
        <taxon>Bacillota</taxon>
        <taxon>Bacilli</taxon>
        <taxon>Bacillales</taxon>
        <taxon>Bacillaceae</taxon>
        <taxon>Rossellomorea</taxon>
    </lineage>
</organism>
<protein>
    <submittedName>
        <fullName evidence="2">MBL fold metallo-hydrolase</fullName>
    </submittedName>
</protein>
<dbReference type="InterPro" id="IPR036866">
    <property type="entry name" value="RibonucZ/Hydroxyglut_hydro"/>
</dbReference>
<reference evidence="2 3" key="1">
    <citation type="submission" date="2024-04" db="EMBL/GenBank/DDBJ databases">
        <title>Bacillus oryzaecorticis sp. nov., a moderately halophilic bacterium isolated from rice husks.</title>
        <authorList>
            <person name="Zhu H.-S."/>
        </authorList>
    </citation>
    <scope>NUCLEOTIDE SEQUENCE [LARGE SCALE GENOMIC DNA]</scope>
    <source>
        <strain evidence="2 3">ZC255</strain>
    </source>
</reference>
<dbReference type="EMBL" id="JBBYAF010000007">
    <property type="protein sequence ID" value="MEL3971692.1"/>
    <property type="molecule type" value="Genomic_DNA"/>
</dbReference>
<keyword evidence="3" id="KW-1185">Reference proteome</keyword>
<dbReference type="Pfam" id="PF00753">
    <property type="entry name" value="Lactamase_B"/>
    <property type="match status" value="1"/>
</dbReference>
<dbReference type="PANTHER" id="PTHR36839">
    <property type="entry name" value="METALLO-BETA-LACTAMASE FAMILY PROTEIN (AFU_ORTHOLOGUE AFUA_5G12770)"/>
    <property type="match status" value="1"/>
</dbReference>
<gene>
    <name evidence="2" type="ORF">AAEO50_05300</name>
</gene>
<comment type="caution">
    <text evidence="2">The sequence shown here is derived from an EMBL/GenBank/DDBJ whole genome shotgun (WGS) entry which is preliminary data.</text>
</comment>
<evidence type="ECO:0000313" key="3">
    <source>
        <dbReference type="Proteomes" id="UP001389717"/>
    </source>
</evidence>